<dbReference type="InterPro" id="IPR050491">
    <property type="entry name" value="AmpC-like"/>
</dbReference>
<dbReference type="PANTHER" id="PTHR46825:SF11">
    <property type="entry name" value="PENICILLIN-BINDING PROTEIN 4"/>
    <property type="match status" value="1"/>
</dbReference>
<dbReference type="InterPro" id="IPR012338">
    <property type="entry name" value="Beta-lactam/transpept-like"/>
</dbReference>
<dbReference type="KEGG" id="lby:Lbys_1250"/>
<name>E4RUU7_LEAB4</name>
<dbReference type="EMBL" id="CP002305">
    <property type="protein sequence ID" value="ADQ16970.1"/>
    <property type="molecule type" value="Genomic_DNA"/>
</dbReference>
<comment type="subcellular location">
    <subcellularLocation>
        <location evidence="1">Membrane</location>
    </subcellularLocation>
</comment>
<keyword evidence="2" id="KW-0472">Membrane</keyword>
<feature type="domain" description="Beta-lactamase-related" evidence="3">
    <location>
        <begin position="22"/>
        <end position="256"/>
    </location>
</feature>
<dbReference type="STRING" id="649349.Lbys_1250"/>
<dbReference type="HOGENOM" id="CLU_986226_0_0_10"/>
<dbReference type="PANTHER" id="PTHR46825">
    <property type="entry name" value="D-ALANYL-D-ALANINE-CARBOXYPEPTIDASE/ENDOPEPTIDASE AMPH"/>
    <property type="match status" value="1"/>
</dbReference>
<dbReference type="RefSeq" id="WP_013408020.1">
    <property type="nucleotide sequence ID" value="NC_014655.1"/>
</dbReference>
<evidence type="ECO:0000313" key="5">
    <source>
        <dbReference type="Proteomes" id="UP000007435"/>
    </source>
</evidence>
<accession>E4RUU7</accession>
<keyword evidence="5" id="KW-1185">Reference proteome</keyword>
<evidence type="ECO:0000313" key="4">
    <source>
        <dbReference type="EMBL" id="ADQ16970.1"/>
    </source>
</evidence>
<gene>
    <name evidence="4" type="ordered locus">Lbys_1250</name>
</gene>
<dbReference type="GO" id="GO:0016020">
    <property type="term" value="C:membrane"/>
    <property type="evidence" value="ECO:0007669"/>
    <property type="project" value="UniProtKB-SubCell"/>
</dbReference>
<reference key="1">
    <citation type="submission" date="2010-11" db="EMBL/GenBank/DDBJ databases">
        <title>The complete genome of Leadbetterella byssophila DSM 17132.</title>
        <authorList>
            <consortium name="US DOE Joint Genome Institute (JGI-PGF)"/>
            <person name="Lucas S."/>
            <person name="Copeland A."/>
            <person name="Lapidus A."/>
            <person name="Glavina del Rio T."/>
            <person name="Dalin E."/>
            <person name="Tice H."/>
            <person name="Bruce D."/>
            <person name="Goodwin L."/>
            <person name="Pitluck S."/>
            <person name="Kyrpides N."/>
            <person name="Mavromatis K."/>
            <person name="Ivanova N."/>
            <person name="Teshima H."/>
            <person name="Brettin T."/>
            <person name="Detter J.C."/>
            <person name="Han C."/>
            <person name="Tapia R."/>
            <person name="Land M."/>
            <person name="Hauser L."/>
            <person name="Markowitz V."/>
            <person name="Cheng J.-F."/>
            <person name="Hugenholtz P."/>
            <person name="Woyke T."/>
            <person name="Wu D."/>
            <person name="Tindall B."/>
            <person name="Pomrenke H.G."/>
            <person name="Brambilla E."/>
            <person name="Klenk H.-P."/>
            <person name="Eisen J.A."/>
        </authorList>
    </citation>
    <scope>NUCLEOTIDE SEQUENCE [LARGE SCALE GENOMIC DNA]</scope>
    <source>
        <strain>DSM 17132</strain>
    </source>
</reference>
<organism evidence="4 5">
    <name type="scientific">Leadbetterella byssophila (strain DSM 17132 / JCM 16389 / KACC 11308 / NBRC 106382 / 4M15)</name>
    <dbReference type="NCBI Taxonomy" id="649349"/>
    <lineage>
        <taxon>Bacteria</taxon>
        <taxon>Pseudomonadati</taxon>
        <taxon>Bacteroidota</taxon>
        <taxon>Cytophagia</taxon>
        <taxon>Cytophagales</taxon>
        <taxon>Leadbetterellaceae</taxon>
        <taxon>Leadbetterella</taxon>
    </lineage>
</organism>
<dbReference type="SUPFAM" id="SSF56601">
    <property type="entry name" value="beta-lactamase/transpeptidase-like"/>
    <property type="match status" value="1"/>
</dbReference>
<evidence type="ECO:0000256" key="2">
    <source>
        <dbReference type="ARBA" id="ARBA00023136"/>
    </source>
</evidence>
<dbReference type="eggNOG" id="COG1680">
    <property type="taxonomic scope" value="Bacteria"/>
</dbReference>
<dbReference type="OrthoDB" id="9793489at2"/>
<proteinExistence type="predicted"/>
<dbReference type="Pfam" id="PF00144">
    <property type="entry name" value="Beta-lactamase"/>
    <property type="match status" value="1"/>
</dbReference>
<evidence type="ECO:0000256" key="1">
    <source>
        <dbReference type="ARBA" id="ARBA00004370"/>
    </source>
</evidence>
<protein>
    <submittedName>
        <fullName evidence="4">Beta-lactamase</fullName>
    </submittedName>
</protein>
<reference evidence="4 5" key="2">
    <citation type="journal article" date="2011" name="Stand. Genomic Sci.">
        <title>Complete genome sequence of Leadbetterella byssophila type strain (4M15).</title>
        <authorList>
            <person name="Abt B."/>
            <person name="Teshima H."/>
            <person name="Lucas S."/>
            <person name="Lapidus A."/>
            <person name="Del Rio T.G."/>
            <person name="Nolan M."/>
            <person name="Tice H."/>
            <person name="Cheng J.F."/>
            <person name="Pitluck S."/>
            <person name="Liolios K."/>
            <person name="Pagani I."/>
            <person name="Ivanova N."/>
            <person name="Mavromatis K."/>
            <person name="Pati A."/>
            <person name="Tapia R."/>
            <person name="Han C."/>
            <person name="Goodwin L."/>
            <person name="Chen A."/>
            <person name="Palaniappan K."/>
            <person name="Land M."/>
            <person name="Hauser L."/>
            <person name="Chang Y.J."/>
            <person name="Jeffries C.D."/>
            <person name="Rohde M."/>
            <person name="Goker M."/>
            <person name="Tindall B.J."/>
            <person name="Detter J.C."/>
            <person name="Woyke T."/>
            <person name="Bristow J."/>
            <person name="Eisen J.A."/>
            <person name="Markowitz V."/>
            <person name="Hugenholtz P."/>
            <person name="Klenk H.P."/>
            <person name="Kyrpides N.C."/>
        </authorList>
    </citation>
    <scope>NUCLEOTIDE SEQUENCE [LARGE SCALE GENOMIC DNA]</scope>
    <source>
        <strain evidence="5">DSM 17132 / JCM 16389 / KACC 11308 / NBRC 106382 / 4M15</strain>
    </source>
</reference>
<evidence type="ECO:0000259" key="3">
    <source>
        <dbReference type="Pfam" id="PF00144"/>
    </source>
</evidence>
<sequence length="282" mass="31797">MRTYALISKGKLIEKEGSFVNRYRLASLSKQFTAAGIIKWDIDVDISKFFDGFPSGITIRDCILHTSGLPDYEDFWTSTEQIVDKGVVEILKDHASERFFLSGQGFRYNNGGYCVLREIMEQQGGFESYMQEHIFSPLGISGARFYRVGVQIENRVLGRAKEGEKIVERDQSPTSATQGDGGLYMNMEEYLRWLFSVQPSPIQTPAEGGLSYSLGWFVTPEGHLLHTGSSCGFSHAVRMDLKEMDGFVYFSALSDDHQGAVELEKKFDQWIPYTALALSLTR</sequence>
<dbReference type="Proteomes" id="UP000007435">
    <property type="component" value="Chromosome"/>
</dbReference>
<dbReference type="InterPro" id="IPR001466">
    <property type="entry name" value="Beta-lactam-related"/>
</dbReference>
<dbReference type="Gene3D" id="3.40.710.10">
    <property type="entry name" value="DD-peptidase/beta-lactamase superfamily"/>
    <property type="match status" value="1"/>
</dbReference>
<dbReference type="AlphaFoldDB" id="E4RUU7"/>